<gene>
    <name evidence="2 3 4" type="primary">LOC111011312</name>
</gene>
<dbReference type="Proteomes" id="UP000504603">
    <property type="component" value="Unplaced"/>
</dbReference>
<dbReference type="OrthoDB" id="1920822at2759"/>
<evidence type="ECO:0000313" key="1">
    <source>
        <dbReference type="Proteomes" id="UP000504603"/>
    </source>
</evidence>
<evidence type="ECO:0000313" key="4">
    <source>
        <dbReference type="RefSeq" id="XP_022140716.1"/>
    </source>
</evidence>
<reference evidence="2 3" key="1">
    <citation type="submission" date="2025-04" db="UniProtKB">
        <authorList>
            <consortium name="RefSeq"/>
        </authorList>
    </citation>
    <scope>IDENTIFICATION</scope>
    <source>
        <strain evidence="2 3">OHB3-1</strain>
    </source>
</reference>
<dbReference type="RefSeq" id="XP_022140715.1">
    <property type="nucleotide sequence ID" value="XM_022285023.1"/>
</dbReference>
<dbReference type="RefSeq" id="XP_022140714.1">
    <property type="nucleotide sequence ID" value="XM_022285022.1"/>
</dbReference>
<proteinExistence type="predicted"/>
<dbReference type="AlphaFoldDB" id="A0A6J1CGG4"/>
<sequence length="193" mass="21051">MASLSTESAVARGGEGVYVAAVPLRATRGPAQLLASAAYSFNNWDLQHFMVIIAPSSPPPHSQALVFDFQPEDPEDIQVALAALSGKAVPGVVLERKLSRLPRKKCWHIGTCEANGIEMARKFNGSWDLNLRIGHHDCRHYTNGNSSSFLVSIFLKSISKLCCLRGLEGLVEALLGEENVLARLRLRRNSSSI</sequence>
<dbReference type="KEGG" id="mcha:111011312"/>
<evidence type="ECO:0000313" key="2">
    <source>
        <dbReference type="RefSeq" id="XP_022140714.1"/>
    </source>
</evidence>
<evidence type="ECO:0000313" key="3">
    <source>
        <dbReference type="RefSeq" id="XP_022140715.1"/>
    </source>
</evidence>
<name>A0A6J1CGG4_MOMCH</name>
<dbReference type="RefSeq" id="XP_022140716.1">
    <property type="nucleotide sequence ID" value="XM_022285024.1"/>
</dbReference>
<keyword evidence="1" id="KW-1185">Reference proteome</keyword>
<organism evidence="1 2">
    <name type="scientific">Momordica charantia</name>
    <name type="common">Bitter gourd</name>
    <name type="synonym">Balsam pear</name>
    <dbReference type="NCBI Taxonomy" id="3673"/>
    <lineage>
        <taxon>Eukaryota</taxon>
        <taxon>Viridiplantae</taxon>
        <taxon>Streptophyta</taxon>
        <taxon>Embryophyta</taxon>
        <taxon>Tracheophyta</taxon>
        <taxon>Spermatophyta</taxon>
        <taxon>Magnoliopsida</taxon>
        <taxon>eudicotyledons</taxon>
        <taxon>Gunneridae</taxon>
        <taxon>Pentapetalae</taxon>
        <taxon>rosids</taxon>
        <taxon>fabids</taxon>
        <taxon>Cucurbitales</taxon>
        <taxon>Cucurbitaceae</taxon>
        <taxon>Momordiceae</taxon>
        <taxon>Momordica</taxon>
    </lineage>
</organism>
<dbReference type="GeneID" id="111011312"/>
<accession>A0A6J1CGG4</accession>
<protein>
    <submittedName>
        <fullName evidence="2 3">Uncharacterized protein LOC111011312 isoform X1</fullName>
    </submittedName>
</protein>
<dbReference type="PANTHER" id="PTHR36342">
    <property type="entry name" value="PTB DOMAIN ENGULFMENT ADAPTER"/>
    <property type="match status" value="1"/>
</dbReference>
<dbReference type="PANTHER" id="PTHR36342:SF1">
    <property type="entry name" value="PTB DOMAIN ENGULFMENT ADAPTER"/>
    <property type="match status" value="1"/>
</dbReference>